<comment type="caution">
    <text evidence="2">The sequence shown here is derived from an EMBL/GenBank/DDBJ whole genome shotgun (WGS) entry which is preliminary data.</text>
</comment>
<keyword evidence="3" id="KW-1185">Reference proteome</keyword>
<evidence type="ECO:0000313" key="3">
    <source>
        <dbReference type="Proteomes" id="UP000237000"/>
    </source>
</evidence>
<accession>A0A2P5CKD0</accession>
<proteinExistence type="inferred from homology"/>
<dbReference type="Proteomes" id="UP000237000">
    <property type="component" value="Unassembled WGS sequence"/>
</dbReference>
<dbReference type="EMBL" id="JXTC01000355">
    <property type="protein sequence ID" value="PON61513.1"/>
    <property type="molecule type" value="Genomic_DNA"/>
</dbReference>
<sequence>MARKRHKLVWRGSKTVSFSGYSGNLKAKAGCRTTFVAERGHFVIYSSDHRRFMLPLTYLRHEIFQKLLKISEEEFGLSICGPLILPCDSVFIDSLVSLIQRSGMARNLEKAQLNWINIVSSSLQLASTAFRHGYFDHHLVTCCYY</sequence>
<reference evidence="3" key="1">
    <citation type="submission" date="2016-06" db="EMBL/GenBank/DDBJ databases">
        <title>Parallel loss of symbiosis genes in relatives of nitrogen-fixing non-legume Parasponia.</title>
        <authorList>
            <person name="Van Velzen R."/>
            <person name="Holmer R."/>
            <person name="Bu F."/>
            <person name="Rutten L."/>
            <person name="Van Zeijl A."/>
            <person name="Liu W."/>
            <person name="Santuari L."/>
            <person name="Cao Q."/>
            <person name="Sharma T."/>
            <person name="Shen D."/>
            <person name="Roswanjaya Y."/>
            <person name="Wardhani T."/>
            <person name="Kalhor M.S."/>
            <person name="Jansen J."/>
            <person name="Van den Hoogen J."/>
            <person name="Gungor B."/>
            <person name="Hartog M."/>
            <person name="Hontelez J."/>
            <person name="Verver J."/>
            <person name="Yang W.-C."/>
            <person name="Schijlen E."/>
            <person name="Repin R."/>
            <person name="Schilthuizen M."/>
            <person name="Schranz E."/>
            <person name="Heidstra R."/>
            <person name="Miyata K."/>
            <person name="Fedorova E."/>
            <person name="Kohlen W."/>
            <person name="Bisseling T."/>
            <person name="Smit S."/>
            <person name="Geurts R."/>
        </authorList>
    </citation>
    <scope>NUCLEOTIDE SEQUENCE [LARGE SCALE GENOMIC DNA]</scope>
    <source>
        <strain evidence="3">cv. RG33-2</strain>
    </source>
</reference>
<dbReference type="Pfam" id="PF02519">
    <property type="entry name" value="Auxin_inducible"/>
    <property type="match status" value="1"/>
</dbReference>
<comment type="similarity">
    <text evidence="1">Belongs to the ARG7 family.</text>
</comment>
<dbReference type="PANTHER" id="PTHR31175">
    <property type="entry name" value="AUXIN-RESPONSIVE FAMILY PROTEIN"/>
    <property type="match status" value="1"/>
</dbReference>
<dbReference type="OrthoDB" id="1936278at2759"/>
<organism evidence="2 3">
    <name type="scientific">Trema orientale</name>
    <name type="common">Charcoal tree</name>
    <name type="synonym">Celtis orientalis</name>
    <dbReference type="NCBI Taxonomy" id="63057"/>
    <lineage>
        <taxon>Eukaryota</taxon>
        <taxon>Viridiplantae</taxon>
        <taxon>Streptophyta</taxon>
        <taxon>Embryophyta</taxon>
        <taxon>Tracheophyta</taxon>
        <taxon>Spermatophyta</taxon>
        <taxon>Magnoliopsida</taxon>
        <taxon>eudicotyledons</taxon>
        <taxon>Gunneridae</taxon>
        <taxon>Pentapetalae</taxon>
        <taxon>rosids</taxon>
        <taxon>fabids</taxon>
        <taxon>Rosales</taxon>
        <taxon>Cannabaceae</taxon>
        <taxon>Trema</taxon>
    </lineage>
</organism>
<gene>
    <name evidence="2" type="ORF">TorRG33x02_281610</name>
</gene>
<evidence type="ECO:0000313" key="2">
    <source>
        <dbReference type="EMBL" id="PON61513.1"/>
    </source>
</evidence>
<dbReference type="InParanoid" id="A0A2P5CKD0"/>
<dbReference type="STRING" id="63057.A0A2P5CKD0"/>
<dbReference type="InterPro" id="IPR003676">
    <property type="entry name" value="SAUR_fam"/>
</dbReference>
<dbReference type="AlphaFoldDB" id="A0A2P5CKD0"/>
<dbReference type="GO" id="GO:0009733">
    <property type="term" value="P:response to auxin"/>
    <property type="evidence" value="ECO:0007669"/>
    <property type="project" value="InterPro"/>
</dbReference>
<dbReference type="PANTHER" id="PTHR31175:SF65">
    <property type="entry name" value="AUXIN-RESPONSIVE PROTEIN SAUR66-LIKE"/>
    <property type="match status" value="1"/>
</dbReference>
<protein>
    <submittedName>
        <fullName evidence="2">Small auxin-up RNA</fullName>
    </submittedName>
</protein>
<evidence type="ECO:0000256" key="1">
    <source>
        <dbReference type="ARBA" id="ARBA00006974"/>
    </source>
</evidence>
<name>A0A2P5CKD0_TREOI</name>